<evidence type="ECO:0000256" key="4">
    <source>
        <dbReference type="ARBA" id="ARBA00025764"/>
    </source>
</evidence>
<evidence type="ECO:0000256" key="5">
    <source>
        <dbReference type="ARBA" id="ARBA00039802"/>
    </source>
</evidence>
<keyword evidence="1" id="KW-0547">Nucleotide-binding</keyword>
<dbReference type="PANTHER" id="PTHR12486:SF5">
    <property type="entry name" value="ADENOSINE 5'-MONOPHOSPHORAMIDASE HINT3"/>
    <property type="match status" value="1"/>
</dbReference>
<evidence type="ECO:0000313" key="11">
    <source>
        <dbReference type="Proteomes" id="UP000827892"/>
    </source>
</evidence>
<comment type="catalytic activity">
    <reaction evidence="3">
        <text>adenosine 5'-phosphoramidate + H2O = NH4(+) + AMP</text>
        <dbReference type="Rhea" id="RHEA:67916"/>
        <dbReference type="ChEBI" id="CHEBI:15377"/>
        <dbReference type="ChEBI" id="CHEBI:28938"/>
        <dbReference type="ChEBI" id="CHEBI:57890"/>
        <dbReference type="ChEBI" id="CHEBI:456215"/>
    </reaction>
</comment>
<evidence type="ECO:0000256" key="7">
    <source>
        <dbReference type="PROSITE-ProRule" id="PRU00464"/>
    </source>
</evidence>
<dbReference type="InterPro" id="IPR011146">
    <property type="entry name" value="HIT-like"/>
</dbReference>
<feature type="transmembrane region" description="Helical" evidence="8">
    <location>
        <begin position="6"/>
        <end position="25"/>
    </location>
</feature>
<evidence type="ECO:0000313" key="10">
    <source>
        <dbReference type="EMBL" id="ULT86667.1"/>
    </source>
</evidence>
<organism evidence="10 11">
    <name type="scientific">Caenorhabditis briggsae</name>
    <dbReference type="NCBI Taxonomy" id="6238"/>
    <lineage>
        <taxon>Eukaryota</taxon>
        <taxon>Metazoa</taxon>
        <taxon>Ecdysozoa</taxon>
        <taxon>Nematoda</taxon>
        <taxon>Chromadorea</taxon>
        <taxon>Rhabditida</taxon>
        <taxon>Rhabditina</taxon>
        <taxon>Rhabditomorpha</taxon>
        <taxon>Rhabditoidea</taxon>
        <taxon>Rhabditidae</taxon>
        <taxon>Peloderinae</taxon>
        <taxon>Caenorhabditis</taxon>
    </lineage>
</organism>
<proteinExistence type="inferred from homology"/>
<keyword evidence="2" id="KW-0378">Hydrolase</keyword>
<keyword evidence="8" id="KW-1133">Transmembrane helix</keyword>
<evidence type="ECO:0000259" key="9">
    <source>
        <dbReference type="PROSITE" id="PS51084"/>
    </source>
</evidence>
<dbReference type="GO" id="GO:0000166">
    <property type="term" value="F:nucleotide binding"/>
    <property type="evidence" value="ECO:0007669"/>
    <property type="project" value="UniProtKB-KW"/>
</dbReference>
<dbReference type="InterPro" id="IPR036265">
    <property type="entry name" value="HIT-like_sf"/>
</dbReference>
<feature type="domain" description="HIT" evidence="9">
    <location>
        <begin position="40"/>
        <end position="154"/>
    </location>
</feature>
<dbReference type="SUPFAM" id="SSF54197">
    <property type="entry name" value="HIT-like"/>
    <property type="match status" value="1"/>
</dbReference>
<dbReference type="EMBL" id="CP090895">
    <property type="protein sequence ID" value="ULT86667.1"/>
    <property type="molecule type" value="Genomic_DNA"/>
</dbReference>
<dbReference type="Pfam" id="PF11969">
    <property type="entry name" value="DcpS_C"/>
    <property type="match status" value="1"/>
</dbReference>
<name>A0AAE8ZXQ3_CAEBR</name>
<reference evidence="10 11" key="1">
    <citation type="submission" date="2022-02" db="EMBL/GenBank/DDBJ databases">
        <title>Chromosome-level reference genomes for two strains of Caenorhabditis briggsae: an improved platform for comparative genomics.</title>
        <authorList>
            <person name="Stevens L."/>
            <person name="Andersen E.C."/>
        </authorList>
    </citation>
    <scope>NUCLEOTIDE SEQUENCE [LARGE SCALE GENOMIC DNA]</scope>
    <source>
        <strain evidence="10">QX1410_ONT</strain>
        <tissue evidence="10">Whole-organism</tissue>
    </source>
</reference>
<feature type="short sequence motif" description="Histidine triad motif" evidence="7">
    <location>
        <begin position="137"/>
        <end position="141"/>
    </location>
</feature>
<keyword evidence="8" id="KW-0472">Membrane</keyword>
<comment type="similarity">
    <text evidence="4">Belongs to the HINT family.</text>
</comment>
<dbReference type="PANTHER" id="PTHR12486">
    <property type="entry name" value="APRATAXIN-RELATED"/>
    <property type="match status" value="1"/>
</dbReference>
<evidence type="ECO:0000256" key="1">
    <source>
        <dbReference type="ARBA" id="ARBA00022741"/>
    </source>
</evidence>
<dbReference type="Gene3D" id="3.30.428.10">
    <property type="entry name" value="HIT-like"/>
    <property type="match status" value="1"/>
</dbReference>
<sequence>MTFIVVDVAAYILLFVFSVFALFWLNFWMTSMLTTVNGCKFCDIVKNKKELQLKEKNMVVVINDIKPKAKHHFLVLSKQHISKPTDLTVADVPLLEEMERTGRELLREQLKKEGEADTVEDMLRIGFHLPPLLSVHHLHMHIIYPISDMGLISRKLTFRPGKVFKPARELIDQLKEDAGVPDPLEGNPAKDDVHGKIPAQVIT</sequence>
<dbReference type="AlphaFoldDB" id="A0AAE8ZXQ3"/>
<accession>A0AAE8ZXQ3</accession>
<dbReference type="PROSITE" id="PS51084">
    <property type="entry name" value="HIT_2"/>
    <property type="match status" value="1"/>
</dbReference>
<protein>
    <recommendedName>
        <fullName evidence="5">Adenosine 5'-monophosphoramidase HINT3</fullName>
    </recommendedName>
    <alternativeName>
        <fullName evidence="6">Histidine triad nucleotide-binding protein 3</fullName>
    </alternativeName>
</protein>
<evidence type="ECO:0000256" key="3">
    <source>
        <dbReference type="ARBA" id="ARBA00024472"/>
    </source>
</evidence>
<gene>
    <name evidence="10" type="ORF">L3Y34_006401</name>
</gene>
<keyword evidence="8" id="KW-0812">Transmembrane</keyword>
<evidence type="ECO:0000256" key="6">
    <source>
        <dbReference type="ARBA" id="ARBA00042361"/>
    </source>
</evidence>
<dbReference type="GO" id="GO:0016787">
    <property type="term" value="F:hydrolase activity"/>
    <property type="evidence" value="ECO:0007669"/>
    <property type="project" value="UniProtKB-KW"/>
</dbReference>
<evidence type="ECO:0000256" key="8">
    <source>
        <dbReference type="SAM" id="Phobius"/>
    </source>
</evidence>
<evidence type="ECO:0000256" key="2">
    <source>
        <dbReference type="ARBA" id="ARBA00022801"/>
    </source>
</evidence>
<dbReference type="Proteomes" id="UP000827892">
    <property type="component" value="Chromosome V"/>
</dbReference>